<feature type="transmembrane region" description="Helical" evidence="1">
    <location>
        <begin position="45"/>
        <end position="63"/>
    </location>
</feature>
<evidence type="ECO:0000313" key="2">
    <source>
        <dbReference type="EMBL" id="MFC5219603.1"/>
    </source>
</evidence>
<organism evidence="2 3">
    <name type="scientific">Streptomyces coerulescens</name>
    <dbReference type="NCBI Taxonomy" id="29304"/>
    <lineage>
        <taxon>Bacteria</taxon>
        <taxon>Bacillati</taxon>
        <taxon>Actinomycetota</taxon>
        <taxon>Actinomycetes</taxon>
        <taxon>Kitasatosporales</taxon>
        <taxon>Streptomycetaceae</taxon>
        <taxon>Streptomyces</taxon>
    </lineage>
</organism>
<protein>
    <submittedName>
        <fullName evidence="2">Uncharacterized protein</fullName>
    </submittedName>
</protein>
<feature type="transmembrane region" description="Helical" evidence="1">
    <location>
        <begin position="20"/>
        <end position="39"/>
    </location>
</feature>
<accession>A0ABW0CVW3</accession>
<dbReference type="RefSeq" id="WP_380863500.1">
    <property type="nucleotide sequence ID" value="NZ_JBHSKM010000044.1"/>
</dbReference>
<keyword evidence="1" id="KW-0472">Membrane</keyword>
<sequence length="97" mass="10284">MLMNDMGDDTAARTDEHRRFNITITVAVINALMFVVGLFPLALPRLAGVVIAAVALVGVWLAVRGHRRRNGKLVLIAGAFPLGCLSVVLAFSKVSGA</sequence>
<keyword evidence="1" id="KW-0812">Transmembrane</keyword>
<feature type="transmembrane region" description="Helical" evidence="1">
    <location>
        <begin position="75"/>
        <end position="94"/>
    </location>
</feature>
<keyword evidence="1" id="KW-1133">Transmembrane helix</keyword>
<gene>
    <name evidence="2" type="ORF">ACFPQ9_37825</name>
</gene>
<dbReference type="EMBL" id="JBHSKM010000044">
    <property type="protein sequence ID" value="MFC5219603.1"/>
    <property type="molecule type" value="Genomic_DNA"/>
</dbReference>
<comment type="caution">
    <text evidence="2">The sequence shown here is derived from an EMBL/GenBank/DDBJ whole genome shotgun (WGS) entry which is preliminary data.</text>
</comment>
<dbReference type="Proteomes" id="UP001596263">
    <property type="component" value="Unassembled WGS sequence"/>
</dbReference>
<keyword evidence="3" id="KW-1185">Reference proteome</keyword>
<proteinExistence type="predicted"/>
<reference evidence="3" key="1">
    <citation type="journal article" date="2019" name="Int. J. Syst. Evol. Microbiol.">
        <title>The Global Catalogue of Microorganisms (GCM) 10K type strain sequencing project: providing services to taxonomists for standard genome sequencing and annotation.</title>
        <authorList>
            <consortium name="The Broad Institute Genomics Platform"/>
            <consortium name="The Broad Institute Genome Sequencing Center for Infectious Disease"/>
            <person name="Wu L."/>
            <person name="Ma J."/>
        </authorList>
    </citation>
    <scope>NUCLEOTIDE SEQUENCE [LARGE SCALE GENOMIC DNA]</scope>
    <source>
        <strain evidence="3">KCTC 42586</strain>
    </source>
</reference>
<evidence type="ECO:0000256" key="1">
    <source>
        <dbReference type="SAM" id="Phobius"/>
    </source>
</evidence>
<name>A0ABW0CVW3_STRCD</name>
<evidence type="ECO:0000313" key="3">
    <source>
        <dbReference type="Proteomes" id="UP001596263"/>
    </source>
</evidence>